<keyword evidence="2" id="KW-0805">Transcription regulation</keyword>
<dbReference type="EMBL" id="SMTG01000006">
    <property type="protein sequence ID" value="TDK29478.1"/>
    <property type="molecule type" value="Genomic_DNA"/>
</dbReference>
<reference evidence="5 6" key="1">
    <citation type="submission" date="2019-03" db="EMBL/GenBank/DDBJ databases">
        <title>Luteimonas zhaokaii sp.nov., isolated from the rectal contents of Plateau pika in Yushu, Qinghai Province, China.</title>
        <authorList>
            <person name="Zhang G."/>
        </authorList>
    </citation>
    <scope>NUCLEOTIDE SEQUENCE [LARGE SCALE GENOMIC DNA]</scope>
    <source>
        <strain evidence="5 6">THG-MD21</strain>
    </source>
</reference>
<dbReference type="InterPro" id="IPR036388">
    <property type="entry name" value="WH-like_DNA-bd_sf"/>
</dbReference>
<organism evidence="5 6">
    <name type="scientific">Luteimonas terrae</name>
    <dbReference type="NCBI Taxonomy" id="1530191"/>
    <lineage>
        <taxon>Bacteria</taxon>
        <taxon>Pseudomonadati</taxon>
        <taxon>Pseudomonadota</taxon>
        <taxon>Gammaproteobacteria</taxon>
        <taxon>Lysobacterales</taxon>
        <taxon>Lysobacteraceae</taxon>
        <taxon>Luteimonas</taxon>
    </lineage>
</organism>
<dbReference type="Gene3D" id="1.10.10.10">
    <property type="entry name" value="Winged helix-like DNA-binding domain superfamily/Winged helix DNA-binding domain"/>
    <property type="match status" value="1"/>
</dbReference>
<comment type="caution">
    <text evidence="5">The sequence shown here is derived from an EMBL/GenBank/DDBJ whole genome shotgun (WGS) entry which is preliminary data.</text>
</comment>
<dbReference type="Pfam" id="PF00455">
    <property type="entry name" value="DeoRC"/>
    <property type="match status" value="1"/>
</dbReference>
<evidence type="ECO:0000256" key="2">
    <source>
        <dbReference type="ARBA" id="ARBA00023015"/>
    </source>
</evidence>
<feature type="domain" description="HTH deoR-type" evidence="4">
    <location>
        <begin position="10"/>
        <end position="65"/>
    </location>
</feature>
<keyword evidence="1" id="KW-0678">Repressor</keyword>
<dbReference type="OrthoDB" id="9814815at2"/>
<dbReference type="SMART" id="SM01134">
    <property type="entry name" value="DeoRC"/>
    <property type="match status" value="1"/>
</dbReference>
<dbReference type="PROSITE" id="PS51000">
    <property type="entry name" value="HTH_DEOR_2"/>
    <property type="match status" value="1"/>
</dbReference>
<dbReference type="PANTHER" id="PTHR30363:SF4">
    <property type="entry name" value="GLYCEROL-3-PHOSPHATE REGULON REPRESSOR"/>
    <property type="match status" value="1"/>
</dbReference>
<dbReference type="Proteomes" id="UP000295543">
    <property type="component" value="Unassembled WGS sequence"/>
</dbReference>
<dbReference type="InterPro" id="IPR014036">
    <property type="entry name" value="DeoR-like_C"/>
</dbReference>
<dbReference type="AlphaFoldDB" id="A0A4R5U5Y4"/>
<evidence type="ECO:0000259" key="4">
    <source>
        <dbReference type="PROSITE" id="PS51000"/>
    </source>
</evidence>
<keyword evidence="6" id="KW-1185">Reference proteome</keyword>
<gene>
    <name evidence="5" type="ORF">E2F49_13970</name>
</gene>
<evidence type="ECO:0000256" key="1">
    <source>
        <dbReference type="ARBA" id="ARBA00022491"/>
    </source>
</evidence>
<dbReference type="PRINTS" id="PR00037">
    <property type="entry name" value="HTHLACR"/>
</dbReference>
<dbReference type="Pfam" id="PF08220">
    <property type="entry name" value="HTH_DeoR"/>
    <property type="match status" value="1"/>
</dbReference>
<dbReference type="RefSeq" id="WP_133394448.1">
    <property type="nucleotide sequence ID" value="NZ_SMTG01000006.1"/>
</dbReference>
<accession>A0A4R5U5Y4</accession>
<name>A0A4R5U5Y4_9GAMM</name>
<protein>
    <submittedName>
        <fullName evidence="5">DeoR/GlpR transcriptional regulator</fullName>
    </submittedName>
</protein>
<dbReference type="InterPro" id="IPR001034">
    <property type="entry name" value="DeoR_HTH"/>
</dbReference>
<dbReference type="InterPro" id="IPR050313">
    <property type="entry name" value="Carb_Metab_HTH_regulators"/>
</dbReference>
<evidence type="ECO:0000313" key="5">
    <source>
        <dbReference type="EMBL" id="TDK29478.1"/>
    </source>
</evidence>
<dbReference type="SUPFAM" id="SSF100950">
    <property type="entry name" value="NagB/RpiA/CoA transferase-like"/>
    <property type="match status" value="1"/>
</dbReference>
<sequence length="259" mass="27005">MVRIAHEVLPQERQQKILERLQRDGRVVANELAAAFGVSEDSVRRDLRDMAAAGLCRRVYGGALLPTPDFPPLVERAARPDAQRTALARHAAGLVRNGQSVLLDAGSTNIEIARALAGRQVRVITNAPAVAAVLAGDASVELVVIGGRIAPGGGAIGAVAIGQLAAWQADVCVPGTCAVEPDTGAWGLDAEEVAFKQAMVAASDMTIVVATDDKVGARGHCHLLAMDAIDHLVLGDRLDADLVARFDTGATRVHRVASA</sequence>
<dbReference type="InterPro" id="IPR037171">
    <property type="entry name" value="NagB/RpiA_transferase-like"/>
</dbReference>
<evidence type="ECO:0000256" key="3">
    <source>
        <dbReference type="ARBA" id="ARBA00023163"/>
    </source>
</evidence>
<dbReference type="GO" id="GO:0003700">
    <property type="term" value="F:DNA-binding transcription factor activity"/>
    <property type="evidence" value="ECO:0007669"/>
    <property type="project" value="InterPro"/>
</dbReference>
<keyword evidence="3" id="KW-0804">Transcription</keyword>
<dbReference type="PANTHER" id="PTHR30363">
    <property type="entry name" value="HTH-TYPE TRANSCRIPTIONAL REGULATOR SRLR-RELATED"/>
    <property type="match status" value="1"/>
</dbReference>
<evidence type="ECO:0000313" key="6">
    <source>
        <dbReference type="Proteomes" id="UP000295543"/>
    </source>
</evidence>
<dbReference type="InterPro" id="IPR036390">
    <property type="entry name" value="WH_DNA-bd_sf"/>
</dbReference>
<dbReference type="SMART" id="SM00420">
    <property type="entry name" value="HTH_DEOR"/>
    <property type="match status" value="1"/>
</dbReference>
<dbReference type="SUPFAM" id="SSF46785">
    <property type="entry name" value="Winged helix' DNA-binding domain"/>
    <property type="match status" value="1"/>
</dbReference>
<proteinExistence type="predicted"/>